<dbReference type="Proteomes" id="UP000195667">
    <property type="component" value="Unassembled WGS sequence"/>
</dbReference>
<evidence type="ECO:0008006" key="4">
    <source>
        <dbReference type="Google" id="ProtNLM"/>
    </source>
</evidence>
<dbReference type="AlphaFoldDB" id="A0A1R4HG59"/>
<evidence type="ECO:0000256" key="1">
    <source>
        <dbReference type="SAM" id="Phobius"/>
    </source>
</evidence>
<dbReference type="RefSeq" id="WP_087144583.1">
    <property type="nucleotide sequence ID" value="NZ_FUKI01000139.1"/>
</dbReference>
<name>A0A1R4HG59_9GAMM</name>
<accession>A0A1R4HG59</accession>
<dbReference type="EMBL" id="FUKI01000139">
    <property type="protein sequence ID" value="SJM94991.1"/>
    <property type="molecule type" value="Genomic_DNA"/>
</dbReference>
<keyword evidence="1" id="KW-1133">Transmembrane helix</keyword>
<reference evidence="3" key="1">
    <citation type="submission" date="2017-02" db="EMBL/GenBank/DDBJ databases">
        <authorList>
            <person name="Daims H."/>
        </authorList>
    </citation>
    <scope>NUCLEOTIDE SEQUENCE [LARGE SCALE GENOMIC DNA]</scope>
</reference>
<sequence>MDNENTDYLWQRRHDIKVRALMNRMYYQERQRIFEVREGIVKAASILAGSIAFARVADQAIIQWCAAIITTASTLSLVFGYGQKARDSVKLSAEWARLEHEIDLIGERGFTEQQLNQWTAKAHEIEAGEPAAHKVLLEKCYERAVETLGGTATLKLNFFERHCPLLMIP</sequence>
<keyword evidence="1" id="KW-0812">Transmembrane</keyword>
<gene>
    <name evidence="2" type="ORF">CRENPOLYSF1_610042</name>
</gene>
<evidence type="ECO:0000313" key="3">
    <source>
        <dbReference type="Proteomes" id="UP000195667"/>
    </source>
</evidence>
<keyword evidence="3" id="KW-1185">Reference proteome</keyword>
<protein>
    <recommendedName>
        <fullName evidence="4">SMODS and SLOG-associating 2TM effector domain-containing protein</fullName>
    </recommendedName>
</protein>
<proteinExistence type="predicted"/>
<keyword evidence="1" id="KW-0472">Membrane</keyword>
<feature type="transmembrane region" description="Helical" evidence="1">
    <location>
        <begin position="61"/>
        <end position="82"/>
    </location>
</feature>
<evidence type="ECO:0000313" key="2">
    <source>
        <dbReference type="EMBL" id="SJM94991.1"/>
    </source>
</evidence>
<organism evidence="2 3">
    <name type="scientific">Crenothrix polyspora</name>
    <dbReference type="NCBI Taxonomy" id="360316"/>
    <lineage>
        <taxon>Bacteria</taxon>
        <taxon>Pseudomonadati</taxon>
        <taxon>Pseudomonadota</taxon>
        <taxon>Gammaproteobacteria</taxon>
        <taxon>Methylococcales</taxon>
        <taxon>Crenotrichaceae</taxon>
        <taxon>Crenothrix</taxon>
    </lineage>
</organism>